<dbReference type="CDD" id="cd04301">
    <property type="entry name" value="NAT_SF"/>
    <property type="match status" value="1"/>
</dbReference>
<protein>
    <submittedName>
        <fullName evidence="4">GCN5-related N-acetyltransferase</fullName>
    </submittedName>
</protein>
<gene>
    <name evidence="4" type="ORF">Bccel_3805</name>
</gene>
<proteinExistence type="predicted"/>
<dbReference type="EMBL" id="LGTC01000001">
    <property type="protein sequence ID" value="KNY28531.1"/>
    <property type="molecule type" value="Genomic_DNA"/>
</dbReference>
<dbReference type="InterPro" id="IPR000182">
    <property type="entry name" value="GNAT_dom"/>
</dbReference>
<dbReference type="Pfam" id="PF00583">
    <property type="entry name" value="Acetyltransf_1"/>
    <property type="match status" value="1"/>
</dbReference>
<keyword evidence="2" id="KW-0012">Acyltransferase</keyword>
<evidence type="ECO:0000256" key="2">
    <source>
        <dbReference type="ARBA" id="ARBA00023315"/>
    </source>
</evidence>
<dbReference type="STRING" id="398512.Bccel_3805"/>
<keyword evidence="5" id="KW-1185">Reference proteome</keyword>
<dbReference type="RefSeq" id="WP_242853050.1">
    <property type="nucleotide sequence ID" value="NZ_JQKC01000002.1"/>
</dbReference>
<dbReference type="PROSITE" id="PS51186">
    <property type="entry name" value="GNAT"/>
    <property type="match status" value="1"/>
</dbReference>
<evidence type="ECO:0000259" key="3">
    <source>
        <dbReference type="PROSITE" id="PS51186"/>
    </source>
</evidence>
<dbReference type="SUPFAM" id="SSF55729">
    <property type="entry name" value="Acyl-CoA N-acyltransferases (Nat)"/>
    <property type="match status" value="1"/>
</dbReference>
<comment type="caution">
    <text evidence="4">The sequence shown here is derived from an EMBL/GenBank/DDBJ whole genome shotgun (WGS) entry which is preliminary data.</text>
</comment>
<dbReference type="GO" id="GO:0016747">
    <property type="term" value="F:acyltransferase activity, transferring groups other than amino-acyl groups"/>
    <property type="evidence" value="ECO:0007669"/>
    <property type="project" value="InterPro"/>
</dbReference>
<evidence type="ECO:0000256" key="1">
    <source>
        <dbReference type="ARBA" id="ARBA00022679"/>
    </source>
</evidence>
<reference evidence="5" key="1">
    <citation type="submission" date="2015-07" db="EMBL/GenBank/DDBJ databases">
        <title>Near-Complete Genome Sequence of the Cellulolytic Bacterium Bacteroides (Pseudobacteroides) cellulosolvens ATCC 35603.</title>
        <authorList>
            <person name="Dassa B."/>
            <person name="Utturkar S.M."/>
            <person name="Klingeman D.M."/>
            <person name="Hurt R.A."/>
            <person name="Keller M."/>
            <person name="Xu J."/>
            <person name="Reddy Y.H.K."/>
            <person name="Borovok I."/>
            <person name="Grinberg I.R."/>
            <person name="Lamed R."/>
            <person name="Zhivin O."/>
            <person name="Bayer E.A."/>
            <person name="Brown S.D."/>
        </authorList>
    </citation>
    <scope>NUCLEOTIDE SEQUENCE [LARGE SCALE GENOMIC DNA]</scope>
    <source>
        <strain evidence="5">DSM 2933</strain>
    </source>
</reference>
<sequence>MTNNTFEVKLMTMEYYAQVYKIWSNTQGIGINNSDSEESIESYLERNPNLSFVCCQDDLIVGTILCGHDGRCGFIHHACVLPEYRGQGIGRILVEKALEGLKKQGIDKCHLLVFADNEAGNALWSKLGWKKRSDLNIYSKQI</sequence>
<dbReference type="eggNOG" id="COG0456">
    <property type="taxonomic scope" value="Bacteria"/>
</dbReference>
<dbReference type="Proteomes" id="UP000036923">
    <property type="component" value="Unassembled WGS sequence"/>
</dbReference>
<dbReference type="AlphaFoldDB" id="A0A0L6JRR4"/>
<dbReference type="PANTHER" id="PTHR43072">
    <property type="entry name" value="N-ACETYLTRANSFERASE"/>
    <property type="match status" value="1"/>
</dbReference>
<accession>A0A0L6JRR4</accession>
<dbReference type="PANTHER" id="PTHR43072:SF51">
    <property type="entry name" value="ABC SUPERFAMILY TRANSPORT PROTEIN"/>
    <property type="match status" value="1"/>
</dbReference>
<organism evidence="4 5">
    <name type="scientific">Pseudobacteroides cellulosolvens ATCC 35603 = DSM 2933</name>
    <dbReference type="NCBI Taxonomy" id="398512"/>
    <lineage>
        <taxon>Bacteria</taxon>
        <taxon>Bacillati</taxon>
        <taxon>Bacillota</taxon>
        <taxon>Clostridia</taxon>
        <taxon>Eubacteriales</taxon>
        <taxon>Oscillospiraceae</taxon>
        <taxon>Pseudobacteroides</taxon>
    </lineage>
</organism>
<dbReference type="Gene3D" id="3.40.630.30">
    <property type="match status" value="1"/>
</dbReference>
<dbReference type="InterPro" id="IPR016181">
    <property type="entry name" value="Acyl_CoA_acyltransferase"/>
</dbReference>
<name>A0A0L6JRR4_9FIRM</name>
<keyword evidence="1 4" id="KW-0808">Transferase</keyword>
<evidence type="ECO:0000313" key="5">
    <source>
        <dbReference type="Proteomes" id="UP000036923"/>
    </source>
</evidence>
<feature type="domain" description="N-acetyltransferase" evidence="3">
    <location>
        <begin position="6"/>
        <end position="142"/>
    </location>
</feature>
<evidence type="ECO:0000313" key="4">
    <source>
        <dbReference type="EMBL" id="KNY28531.1"/>
    </source>
</evidence>